<evidence type="ECO:0000313" key="3">
    <source>
        <dbReference type="Proteomes" id="UP000439903"/>
    </source>
</evidence>
<comment type="caution">
    <text evidence="2">The sequence shown here is derived from an EMBL/GenBank/DDBJ whole genome shotgun (WGS) entry which is preliminary data.</text>
</comment>
<name>A0A8H4B1C4_GIGMA</name>
<feature type="region of interest" description="Disordered" evidence="1">
    <location>
        <begin position="150"/>
        <end position="174"/>
    </location>
</feature>
<dbReference type="AlphaFoldDB" id="A0A8H4B1C4"/>
<evidence type="ECO:0000256" key="1">
    <source>
        <dbReference type="SAM" id="MobiDB-lite"/>
    </source>
</evidence>
<gene>
    <name evidence="2" type="ORF">F8M41_021772</name>
</gene>
<sequence length="214" mass="24041">MTQKARTIYALFNGIEKDKIEYITYSVDAISSLTGTQIQNIINLYTKELDAKVSSFESQKLIGVKNSSRAHGQPKSDIKTKVCKETLPETEVSVTSTPSIPSYHTSNLEDVNQLPVENTSGASKDFYNSEEEYNFGGVLSDDNDKDISFLKDTNTTRDNENDDKFSDNNKKDDNDSGFSNDDGFCSFSDDEEGYYYNLNTGKTYTKSDHSIYAY</sequence>
<proteinExistence type="predicted"/>
<dbReference type="OrthoDB" id="2438355at2759"/>
<feature type="region of interest" description="Disordered" evidence="1">
    <location>
        <begin position="89"/>
        <end position="113"/>
    </location>
</feature>
<evidence type="ECO:0000313" key="2">
    <source>
        <dbReference type="EMBL" id="KAF0552454.1"/>
    </source>
</evidence>
<accession>A0A8H4B1C4</accession>
<dbReference type="EMBL" id="WTPW01000066">
    <property type="protein sequence ID" value="KAF0552454.1"/>
    <property type="molecule type" value="Genomic_DNA"/>
</dbReference>
<keyword evidence="3" id="KW-1185">Reference proteome</keyword>
<organism evidence="2 3">
    <name type="scientific">Gigaspora margarita</name>
    <dbReference type="NCBI Taxonomy" id="4874"/>
    <lineage>
        <taxon>Eukaryota</taxon>
        <taxon>Fungi</taxon>
        <taxon>Fungi incertae sedis</taxon>
        <taxon>Mucoromycota</taxon>
        <taxon>Glomeromycotina</taxon>
        <taxon>Glomeromycetes</taxon>
        <taxon>Diversisporales</taxon>
        <taxon>Gigasporaceae</taxon>
        <taxon>Gigaspora</taxon>
    </lineage>
</organism>
<feature type="compositionally biased region" description="Polar residues" evidence="1">
    <location>
        <begin position="92"/>
        <end position="113"/>
    </location>
</feature>
<reference evidence="2 3" key="1">
    <citation type="journal article" date="2019" name="Environ. Microbiol.">
        <title>At the nexus of three kingdoms: the genome of the mycorrhizal fungus Gigaspora margarita provides insights into plant, endobacterial and fungal interactions.</title>
        <authorList>
            <person name="Venice F."/>
            <person name="Ghignone S."/>
            <person name="Salvioli di Fossalunga A."/>
            <person name="Amselem J."/>
            <person name="Novero M."/>
            <person name="Xianan X."/>
            <person name="Sedzielewska Toro K."/>
            <person name="Morin E."/>
            <person name="Lipzen A."/>
            <person name="Grigoriev I.V."/>
            <person name="Henrissat B."/>
            <person name="Martin F.M."/>
            <person name="Bonfante P."/>
        </authorList>
    </citation>
    <scope>NUCLEOTIDE SEQUENCE [LARGE SCALE GENOMIC DNA]</scope>
    <source>
        <strain evidence="2 3">BEG34</strain>
    </source>
</reference>
<protein>
    <submittedName>
        <fullName evidence="2">Uncharacterized protein</fullName>
    </submittedName>
</protein>
<dbReference type="Proteomes" id="UP000439903">
    <property type="component" value="Unassembled WGS sequence"/>
</dbReference>